<keyword evidence="1" id="KW-0479">Metal-binding</keyword>
<organism evidence="4 5">
    <name type="scientific">Durusdinium trenchii</name>
    <dbReference type="NCBI Taxonomy" id="1381693"/>
    <lineage>
        <taxon>Eukaryota</taxon>
        <taxon>Sar</taxon>
        <taxon>Alveolata</taxon>
        <taxon>Dinophyceae</taxon>
        <taxon>Suessiales</taxon>
        <taxon>Symbiodiniaceae</taxon>
        <taxon>Durusdinium</taxon>
    </lineage>
</organism>
<comment type="caution">
    <text evidence="4">The sequence shown here is derived from an EMBL/GenBank/DDBJ whole genome shotgun (WGS) entry which is preliminary data.</text>
</comment>
<feature type="zinc finger region" description="C3H1-type" evidence="1">
    <location>
        <begin position="107"/>
        <end position="134"/>
    </location>
</feature>
<evidence type="ECO:0000256" key="2">
    <source>
        <dbReference type="SAM" id="MobiDB-lite"/>
    </source>
</evidence>
<evidence type="ECO:0000259" key="3">
    <source>
        <dbReference type="PROSITE" id="PS50103"/>
    </source>
</evidence>
<protein>
    <recommendedName>
        <fullName evidence="3">C3H1-type domain-containing protein</fullName>
    </recommendedName>
</protein>
<feature type="region of interest" description="Disordered" evidence="2">
    <location>
        <begin position="69"/>
        <end position="90"/>
    </location>
</feature>
<sequence>MAFTLKYRNSFIDAEDRMPEGDDRMRRASSLPPRISKMVEVEEILEDEESLQCYVQKLSEDLSKSLDRSPLARCNRGSSPPERRSQSEEMEFGVMGQRLPGSVGHPELCRRPCIYFMAGNCENGDSCTYCHQPHYEKTVKLDKKQRSFMQSLSHIDFFSLIFHFCREKVEFLNITEEADEVLKILQEEAGKTQWTETISVEYCTF</sequence>
<accession>A0ABP0KU16</accession>
<dbReference type="EMBL" id="CAXAMN010009835">
    <property type="protein sequence ID" value="CAK9029899.1"/>
    <property type="molecule type" value="Genomic_DNA"/>
</dbReference>
<dbReference type="Proteomes" id="UP001642484">
    <property type="component" value="Unassembled WGS sequence"/>
</dbReference>
<gene>
    <name evidence="4" type="ORF">CCMP2556_LOCUS17671</name>
</gene>
<keyword evidence="1" id="KW-0862">Zinc</keyword>
<keyword evidence="1" id="KW-0863">Zinc-finger</keyword>
<feature type="domain" description="C3H1-type" evidence="3">
    <location>
        <begin position="107"/>
        <end position="134"/>
    </location>
</feature>
<evidence type="ECO:0000313" key="5">
    <source>
        <dbReference type="Proteomes" id="UP001642484"/>
    </source>
</evidence>
<evidence type="ECO:0000256" key="1">
    <source>
        <dbReference type="PROSITE-ProRule" id="PRU00723"/>
    </source>
</evidence>
<name>A0ABP0KU16_9DINO</name>
<dbReference type="PROSITE" id="PS50103">
    <property type="entry name" value="ZF_C3H1"/>
    <property type="match status" value="1"/>
</dbReference>
<proteinExistence type="predicted"/>
<reference evidence="4 5" key="1">
    <citation type="submission" date="2024-02" db="EMBL/GenBank/DDBJ databases">
        <authorList>
            <person name="Chen Y."/>
            <person name="Shah S."/>
            <person name="Dougan E. K."/>
            <person name="Thang M."/>
            <person name="Chan C."/>
        </authorList>
    </citation>
    <scope>NUCLEOTIDE SEQUENCE [LARGE SCALE GENOMIC DNA]</scope>
</reference>
<keyword evidence="5" id="KW-1185">Reference proteome</keyword>
<dbReference type="InterPro" id="IPR000571">
    <property type="entry name" value="Znf_CCCH"/>
</dbReference>
<evidence type="ECO:0000313" key="4">
    <source>
        <dbReference type="EMBL" id="CAK9029899.1"/>
    </source>
</evidence>